<proteinExistence type="predicted"/>
<dbReference type="AlphaFoldDB" id="A0A7W6BEJ6"/>
<accession>A0A7W6BEJ6</accession>
<reference evidence="1 2" key="1">
    <citation type="submission" date="2020-08" db="EMBL/GenBank/DDBJ databases">
        <title>Genomic Encyclopedia of Type Strains, Phase IV (KMG-IV): sequencing the most valuable type-strain genomes for metagenomic binning, comparative biology and taxonomic classification.</title>
        <authorList>
            <person name="Goeker M."/>
        </authorList>
    </citation>
    <scope>NUCLEOTIDE SEQUENCE [LARGE SCALE GENOMIC DNA]</scope>
    <source>
        <strain evidence="1 2">DSM 19331</strain>
    </source>
</reference>
<comment type="caution">
    <text evidence="1">The sequence shown here is derived from an EMBL/GenBank/DDBJ whole genome shotgun (WGS) entry which is preliminary data.</text>
</comment>
<dbReference type="Proteomes" id="UP000545490">
    <property type="component" value="Unassembled WGS sequence"/>
</dbReference>
<sequence length="53" mass="5797">MNEPRLPSFLDEVTLRHLLIGNGSADIAIRRSGLNVVVDVIDRKGNIRVLATA</sequence>
<protein>
    <submittedName>
        <fullName evidence="1">Uncharacterized protein</fullName>
    </submittedName>
</protein>
<evidence type="ECO:0000313" key="1">
    <source>
        <dbReference type="EMBL" id="MBB3917684.1"/>
    </source>
</evidence>
<dbReference type="EMBL" id="JACIDG010000014">
    <property type="protein sequence ID" value="MBB3917684.1"/>
    <property type="molecule type" value="Genomic_DNA"/>
</dbReference>
<name>A0A7W6BEJ6_9HYPH</name>
<evidence type="ECO:0000313" key="2">
    <source>
        <dbReference type="Proteomes" id="UP000545490"/>
    </source>
</evidence>
<gene>
    <name evidence="1" type="ORF">GGQ65_005003</name>
</gene>
<organism evidence="1 2">
    <name type="scientific">Rhizobium fabae</name>
    <dbReference type="NCBI Taxonomy" id="573179"/>
    <lineage>
        <taxon>Bacteria</taxon>
        <taxon>Pseudomonadati</taxon>
        <taxon>Pseudomonadota</taxon>
        <taxon>Alphaproteobacteria</taxon>
        <taxon>Hyphomicrobiales</taxon>
        <taxon>Rhizobiaceae</taxon>
        <taxon>Rhizobium/Agrobacterium group</taxon>
        <taxon>Rhizobium</taxon>
    </lineage>
</organism>